<dbReference type="Pfam" id="PF03458">
    <property type="entry name" value="Gly_transporter"/>
    <property type="match status" value="2"/>
</dbReference>
<dbReference type="EMBL" id="BMIR01000001">
    <property type="protein sequence ID" value="GGE30207.1"/>
    <property type="molecule type" value="Genomic_DNA"/>
</dbReference>
<comment type="similarity">
    <text evidence="2">Belongs to the UPF0126 family.</text>
</comment>
<comment type="subcellular location">
    <subcellularLocation>
        <location evidence="1">Cell membrane</location>
        <topology evidence="1">Multi-pass membrane protein</topology>
    </subcellularLocation>
</comment>
<evidence type="ECO:0000313" key="9">
    <source>
        <dbReference type="EMBL" id="GGE30207.1"/>
    </source>
</evidence>
<evidence type="ECO:0000256" key="5">
    <source>
        <dbReference type="ARBA" id="ARBA00022989"/>
    </source>
</evidence>
<evidence type="ECO:0000256" key="1">
    <source>
        <dbReference type="ARBA" id="ARBA00004651"/>
    </source>
</evidence>
<feature type="transmembrane region" description="Helical" evidence="7">
    <location>
        <begin position="117"/>
        <end position="136"/>
    </location>
</feature>
<evidence type="ECO:0000256" key="6">
    <source>
        <dbReference type="ARBA" id="ARBA00023136"/>
    </source>
</evidence>
<evidence type="ECO:0000313" key="10">
    <source>
        <dbReference type="Proteomes" id="UP000628775"/>
    </source>
</evidence>
<feature type="domain" description="Glycine transporter" evidence="8">
    <location>
        <begin position="5"/>
        <end position="75"/>
    </location>
</feature>
<keyword evidence="10" id="KW-1185">Reference proteome</keyword>
<proteinExistence type="inferred from homology"/>
<feature type="transmembrane region" description="Helical" evidence="7">
    <location>
        <begin position="6"/>
        <end position="23"/>
    </location>
</feature>
<evidence type="ECO:0000256" key="2">
    <source>
        <dbReference type="ARBA" id="ARBA00008193"/>
    </source>
</evidence>
<dbReference type="PANTHER" id="PTHR30506">
    <property type="entry name" value="INNER MEMBRANE PROTEIN"/>
    <property type="match status" value="1"/>
</dbReference>
<feature type="transmembrane region" description="Helical" evidence="7">
    <location>
        <begin position="62"/>
        <end position="79"/>
    </location>
</feature>
<comment type="caution">
    <text evidence="9">The sequence shown here is derived from an EMBL/GenBank/DDBJ whole genome shotgun (WGS) entry which is preliminary data.</text>
</comment>
<feature type="transmembrane region" description="Helical" evidence="7">
    <location>
        <begin position="30"/>
        <end position="50"/>
    </location>
</feature>
<keyword evidence="6 7" id="KW-0472">Membrane</keyword>
<evidence type="ECO:0000256" key="7">
    <source>
        <dbReference type="SAM" id="Phobius"/>
    </source>
</evidence>
<name>A0A8J2YCA5_9BACL</name>
<keyword evidence="5 7" id="KW-1133">Transmembrane helix</keyword>
<evidence type="ECO:0000256" key="4">
    <source>
        <dbReference type="ARBA" id="ARBA00022692"/>
    </source>
</evidence>
<dbReference type="InterPro" id="IPR005115">
    <property type="entry name" value="Gly_transporter"/>
</dbReference>
<organism evidence="9 10">
    <name type="scientific">Pullulanibacillus camelliae</name>
    <dbReference type="NCBI Taxonomy" id="1707096"/>
    <lineage>
        <taxon>Bacteria</taxon>
        <taxon>Bacillati</taxon>
        <taxon>Bacillota</taxon>
        <taxon>Bacilli</taxon>
        <taxon>Bacillales</taxon>
        <taxon>Sporolactobacillaceae</taxon>
        <taxon>Pullulanibacillus</taxon>
    </lineage>
</organism>
<dbReference type="RefSeq" id="WP_188688772.1">
    <property type="nucleotide sequence ID" value="NZ_BMIR01000001.1"/>
</dbReference>
<keyword evidence="4 7" id="KW-0812">Transmembrane</keyword>
<accession>A0A8J2YCA5</accession>
<reference evidence="9" key="2">
    <citation type="submission" date="2020-09" db="EMBL/GenBank/DDBJ databases">
        <authorList>
            <person name="Sun Q."/>
            <person name="Zhou Y."/>
        </authorList>
    </citation>
    <scope>NUCLEOTIDE SEQUENCE</scope>
    <source>
        <strain evidence="9">CGMCC 1.15371</strain>
    </source>
</reference>
<dbReference type="AlphaFoldDB" id="A0A8J2YCA5"/>
<feature type="transmembrane region" description="Helical" evidence="7">
    <location>
        <begin position="148"/>
        <end position="164"/>
    </location>
</feature>
<dbReference type="GO" id="GO:0005886">
    <property type="term" value="C:plasma membrane"/>
    <property type="evidence" value="ECO:0007669"/>
    <property type="project" value="UniProtKB-SubCell"/>
</dbReference>
<feature type="transmembrane region" description="Helical" evidence="7">
    <location>
        <begin position="91"/>
        <end position="111"/>
    </location>
</feature>
<gene>
    <name evidence="9" type="primary">yvgT</name>
    <name evidence="9" type="ORF">GCM10011391_05990</name>
</gene>
<evidence type="ECO:0000259" key="8">
    <source>
        <dbReference type="Pfam" id="PF03458"/>
    </source>
</evidence>
<keyword evidence="3" id="KW-1003">Cell membrane</keyword>
<reference evidence="9" key="1">
    <citation type="journal article" date="2014" name="Int. J. Syst. Evol. Microbiol.">
        <title>Complete genome sequence of Corynebacterium casei LMG S-19264T (=DSM 44701T), isolated from a smear-ripened cheese.</title>
        <authorList>
            <consortium name="US DOE Joint Genome Institute (JGI-PGF)"/>
            <person name="Walter F."/>
            <person name="Albersmeier A."/>
            <person name="Kalinowski J."/>
            <person name="Ruckert C."/>
        </authorList>
    </citation>
    <scope>NUCLEOTIDE SEQUENCE</scope>
    <source>
        <strain evidence="9">CGMCC 1.15371</strain>
    </source>
</reference>
<dbReference type="Proteomes" id="UP000628775">
    <property type="component" value="Unassembled WGS sequence"/>
</dbReference>
<dbReference type="PANTHER" id="PTHR30506:SF3">
    <property type="entry name" value="UPF0126 INNER MEMBRANE PROTEIN YADS-RELATED"/>
    <property type="match status" value="1"/>
</dbReference>
<protein>
    <submittedName>
        <fullName evidence="9">UPF0126 membrane protein YvgT</fullName>
    </submittedName>
</protein>
<evidence type="ECO:0000256" key="3">
    <source>
        <dbReference type="ARBA" id="ARBA00022475"/>
    </source>
</evidence>
<feature type="domain" description="Glycine transporter" evidence="8">
    <location>
        <begin position="91"/>
        <end position="163"/>
    </location>
</feature>
<sequence length="203" mass="22361">MTWFILHSIGIMAYAATGALVALESNYSFIGVFVLGLATSFGGSIIRNLLIGAPITTLWDGSTLAIALGTLTFIVLIPYKWFKHWKTWGLFFDSIGLASFALQGAMSAAAIHVHTGLIFISALFTGLGGGMIRDLFAQRRPLALKEEIHAILTLLCGACVWLGWTQPLQLTITVFTVVSLRMLAIKYQWHWHLPCNLRTHKIT</sequence>